<reference evidence="2" key="1">
    <citation type="journal article" date="2021" name="Nat. Commun.">
        <title>Genetic determinants of endophytism in the Arabidopsis root mycobiome.</title>
        <authorList>
            <person name="Mesny F."/>
            <person name="Miyauchi S."/>
            <person name="Thiergart T."/>
            <person name="Pickel B."/>
            <person name="Atanasova L."/>
            <person name="Karlsson M."/>
            <person name="Huettel B."/>
            <person name="Barry K.W."/>
            <person name="Haridas S."/>
            <person name="Chen C."/>
            <person name="Bauer D."/>
            <person name="Andreopoulos W."/>
            <person name="Pangilinan J."/>
            <person name="LaButti K."/>
            <person name="Riley R."/>
            <person name="Lipzen A."/>
            <person name="Clum A."/>
            <person name="Drula E."/>
            <person name="Henrissat B."/>
            <person name="Kohler A."/>
            <person name="Grigoriev I.V."/>
            <person name="Martin F.M."/>
            <person name="Hacquard S."/>
        </authorList>
    </citation>
    <scope>NUCLEOTIDE SEQUENCE</scope>
    <source>
        <strain evidence="2">MPI-SDFR-AT-0068</strain>
    </source>
</reference>
<evidence type="ECO:0000313" key="3">
    <source>
        <dbReference type="Proteomes" id="UP000813427"/>
    </source>
</evidence>
<keyword evidence="3" id="KW-1185">Reference proteome</keyword>
<accession>A0A8K0WAZ9</accession>
<protein>
    <submittedName>
        <fullName evidence="2">Heterokaryon incompatibility protein-domain-containing protein</fullName>
    </submittedName>
</protein>
<organism evidence="2 3">
    <name type="scientific">Fusarium tricinctum</name>
    <dbReference type="NCBI Taxonomy" id="61284"/>
    <lineage>
        <taxon>Eukaryota</taxon>
        <taxon>Fungi</taxon>
        <taxon>Dikarya</taxon>
        <taxon>Ascomycota</taxon>
        <taxon>Pezizomycotina</taxon>
        <taxon>Sordariomycetes</taxon>
        <taxon>Hypocreomycetidae</taxon>
        <taxon>Hypocreales</taxon>
        <taxon>Nectriaceae</taxon>
        <taxon>Fusarium</taxon>
        <taxon>Fusarium tricinctum species complex</taxon>
    </lineage>
</organism>
<dbReference type="PANTHER" id="PTHR24148">
    <property type="entry name" value="ANKYRIN REPEAT DOMAIN-CONTAINING PROTEIN 39 HOMOLOG-RELATED"/>
    <property type="match status" value="1"/>
</dbReference>
<name>A0A8K0WAZ9_9HYPO</name>
<gene>
    <name evidence="2" type="ORF">BKA59DRAFT_530518</name>
</gene>
<dbReference type="OrthoDB" id="2157530at2759"/>
<proteinExistence type="predicted"/>
<dbReference type="EMBL" id="JAGPXF010000005">
    <property type="protein sequence ID" value="KAH7242701.1"/>
    <property type="molecule type" value="Genomic_DNA"/>
</dbReference>
<sequence>MYSPRLYHKLPSPDSIRLLELTQDDTHQSICGHLVLSKLEDVPSFAALSYVWGCASSEDPILKIDGFELKIRQSLRHALEAIVSGSEKMLLWIDQICIDQENYAEREIQVALMAKIFRQAQRVICWLGLDDENIKIAFDLSIVLAIDKSEPVPWKESMQRLIKAGIVRRIEDLVDPAKVPLPALAYLVKKTWFGRLWIVQEVAFASKLEFRCGGVTIDGELFFRTIRRISSSLQNPPAPLLLEPFRHAVKLGQLRAQVASANPCSYPHLAHTFSTWDCTKLEDRLNALFGLAFPFISDSTWFQPTYNLTGPELFTKFAKGHIKENGNLDILHFSGCGDSEKYSMYYIGDVPVLNLNPPEDDIPSWVPDWRVKSRPLVLLPDPGSGANSNFTATLSKADYFFDESEHKLHVRALLVDEIVACGYPYYPSLCRDLQTTEHAIFEQWYELAKSYLDSDTFERMFSSTLVMDARVTLTERGALNVEQHEIPTLFRYWQRLMMNEPVSYDPDEDLQLAEGSARYGYVAEELCRNRAMFITKGGRLGLGSTHVSAGADIYLLHGLKTPFTVFETSQGHLLRGECYVNGLMDQRVPTSESDTHIKLI</sequence>
<dbReference type="Proteomes" id="UP000813427">
    <property type="component" value="Unassembled WGS sequence"/>
</dbReference>
<dbReference type="AlphaFoldDB" id="A0A8K0WAZ9"/>
<evidence type="ECO:0000259" key="1">
    <source>
        <dbReference type="Pfam" id="PF06985"/>
    </source>
</evidence>
<comment type="caution">
    <text evidence="2">The sequence shown here is derived from an EMBL/GenBank/DDBJ whole genome shotgun (WGS) entry which is preliminary data.</text>
</comment>
<dbReference type="InterPro" id="IPR010730">
    <property type="entry name" value="HET"/>
</dbReference>
<feature type="domain" description="Heterokaryon incompatibility" evidence="1">
    <location>
        <begin position="45"/>
        <end position="201"/>
    </location>
</feature>
<evidence type="ECO:0000313" key="2">
    <source>
        <dbReference type="EMBL" id="KAH7242701.1"/>
    </source>
</evidence>
<dbReference type="PANTHER" id="PTHR24148:SF64">
    <property type="entry name" value="HETEROKARYON INCOMPATIBILITY DOMAIN-CONTAINING PROTEIN"/>
    <property type="match status" value="1"/>
</dbReference>
<dbReference type="InterPro" id="IPR052895">
    <property type="entry name" value="HetReg/Transcr_Mod"/>
</dbReference>
<dbReference type="Pfam" id="PF06985">
    <property type="entry name" value="HET"/>
    <property type="match status" value="1"/>
</dbReference>